<accession>A0AAW2HEN1</accession>
<feature type="domain" description="Chitin-binding type-2" evidence="7">
    <location>
        <begin position="66"/>
        <end position="120"/>
    </location>
</feature>
<evidence type="ECO:0000256" key="5">
    <source>
        <dbReference type="ARBA" id="ARBA00023180"/>
    </source>
</evidence>
<dbReference type="SMART" id="SM00494">
    <property type="entry name" value="ChtBD2"/>
    <property type="match status" value="2"/>
</dbReference>
<evidence type="ECO:0000256" key="6">
    <source>
        <dbReference type="SAM" id="MobiDB-lite"/>
    </source>
</evidence>
<keyword evidence="4" id="KW-1015">Disulfide bond</keyword>
<dbReference type="PANTHER" id="PTHR23301">
    <property type="entry name" value="CHITIN BINDING PERITROPHIN-A"/>
    <property type="match status" value="1"/>
</dbReference>
<feature type="domain" description="Chitin-binding type-2" evidence="7">
    <location>
        <begin position="1"/>
        <end position="55"/>
    </location>
</feature>
<feature type="compositionally biased region" description="Low complexity" evidence="6">
    <location>
        <begin position="146"/>
        <end position="175"/>
    </location>
</feature>
<feature type="region of interest" description="Disordered" evidence="6">
    <location>
        <begin position="132"/>
        <end position="199"/>
    </location>
</feature>
<dbReference type="EMBL" id="JARGDH010000005">
    <property type="protein sequence ID" value="KAL0268222.1"/>
    <property type="molecule type" value="Genomic_DNA"/>
</dbReference>
<keyword evidence="2" id="KW-0732">Signal</keyword>
<evidence type="ECO:0000256" key="3">
    <source>
        <dbReference type="ARBA" id="ARBA00022737"/>
    </source>
</evidence>
<dbReference type="InterPro" id="IPR002557">
    <property type="entry name" value="Chitin-bd_dom"/>
</dbReference>
<name>A0AAW2HEN1_9NEOP</name>
<feature type="compositionally biased region" description="Polar residues" evidence="6">
    <location>
        <begin position="190"/>
        <end position="199"/>
    </location>
</feature>
<gene>
    <name evidence="8" type="ORF">PYX00_010247</name>
</gene>
<keyword evidence="1" id="KW-0147">Chitin-binding</keyword>
<dbReference type="PROSITE" id="PS50940">
    <property type="entry name" value="CHIT_BIND_II"/>
    <property type="match status" value="2"/>
</dbReference>
<dbReference type="Pfam" id="PF01607">
    <property type="entry name" value="CBM_14"/>
    <property type="match status" value="2"/>
</dbReference>
<dbReference type="Gene3D" id="2.170.140.10">
    <property type="entry name" value="Chitin binding domain"/>
    <property type="match status" value="2"/>
</dbReference>
<evidence type="ECO:0000256" key="2">
    <source>
        <dbReference type="ARBA" id="ARBA00022729"/>
    </source>
</evidence>
<dbReference type="SUPFAM" id="SSF57625">
    <property type="entry name" value="Invertebrate chitin-binding proteins"/>
    <property type="match status" value="2"/>
</dbReference>
<dbReference type="PANTHER" id="PTHR23301:SF0">
    <property type="entry name" value="CHITIN-BINDING TYPE-2 DOMAIN-CONTAINING PROTEIN-RELATED"/>
    <property type="match status" value="1"/>
</dbReference>
<dbReference type="InterPro" id="IPR036508">
    <property type="entry name" value="Chitin-bd_dom_sf"/>
</dbReference>
<proteinExistence type="predicted"/>
<protein>
    <recommendedName>
        <fullName evidence="7">Chitin-binding type-2 domain-containing protein</fullName>
    </recommendedName>
</protein>
<evidence type="ECO:0000256" key="1">
    <source>
        <dbReference type="ARBA" id="ARBA00022669"/>
    </source>
</evidence>
<sequence length="224" mass="25403">MEDCTNGQYYPHPTSCNLFYICVNGRPITQNCAPGLHWNQAQQICDWSHNVPCTKTQQITKVDPTKMSCEDGSYDSYPGDCNKYLTCLWGTYTTFSCAPGLHWNNVQKICDWPRNVNCEDNLPSPIEVETGENEIEEEFSKPTQQTTRRTTTMRTTTPRRTTSMRPMTTTRRPTTAESSVSQGKPVAPPTSAQSGKHYQSQHHLLQNVIDNIHLPIMILQDTSK</sequence>
<keyword evidence="3" id="KW-0677">Repeat</keyword>
<reference evidence="8" key="1">
    <citation type="journal article" date="2024" name="Gigascience">
        <title>Chromosome-level genome of the poultry shaft louse Menopon gallinae provides insight into the host-switching and adaptive evolution of parasitic lice.</title>
        <authorList>
            <person name="Xu Y."/>
            <person name="Ma L."/>
            <person name="Liu S."/>
            <person name="Liang Y."/>
            <person name="Liu Q."/>
            <person name="He Z."/>
            <person name="Tian L."/>
            <person name="Duan Y."/>
            <person name="Cai W."/>
            <person name="Li H."/>
            <person name="Song F."/>
        </authorList>
    </citation>
    <scope>NUCLEOTIDE SEQUENCE</scope>
    <source>
        <strain evidence="8">Cailab_2023a</strain>
    </source>
</reference>
<evidence type="ECO:0000259" key="7">
    <source>
        <dbReference type="PROSITE" id="PS50940"/>
    </source>
</evidence>
<dbReference type="AlphaFoldDB" id="A0AAW2HEN1"/>
<comment type="caution">
    <text evidence="8">The sequence shown here is derived from an EMBL/GenBank/DDBJ whole genome shotgun (WGS) entry which is preliminary data.</text>
</comment>
<evidence type="ECO:0000313" key="8">
    <source>
        <dbReference type="EMBL" id="KAL0268222.1"/>
    </source>
</evidence>
<dbReference type="GO" id="GO:0005576">
    <property type="term" value="C:extracellular region"/>
    <property type="evidence" value="ECO:0007669"/>
    <property type="project" value="InterPro"/>
</dbReference>
<organism evidence="8">
    <name type="scientific">Menopon gallinae</name>
    <name type="common">poultry shaft louse</name>
    <dbReference type="NCBI Taxonomy" id="328185"/>
    <lineage>
        <taxon>Eukaryota</taxon>
        <taxon>Metazoa</taxon>
        <taxon>Ecdysozoa</taxon>
        <taxon>Arthropoda</taxon>
        <taxon>Hexapoda</taxon>
        <taxon>Insecta</taxon>
        <taxon>Pterygota</taxon>
        <taxon>Neoptera</taxon>
        <taxon>Paraneoptera</taxon>
        <taxon>Psocodea</taxon>
        <taxon>Troctomorpha</taxon>
        <taxon>Phthiraptera</taxon>
        <taxon>Amblycera</taxon>
        <taxon>Menoponidae</taxon>
        <taxon>Menopon</taxon>
    </lineage>
</organism>
<dbReference type="FunFam" id="2.170.140.10:FF:000004">
    <property type="entry name" value="Chitinase 5"/>
    <property type="match status" value="2"/>
</dbReference>
<dbReference type="InterPro" id="IPR051940">
    <property type="entry name" value="Chitin_bind-dev_reg"/>
</dbReference>
<evidence type="ECO:0000256" key="4">
    <source>
        <dbReference type="ARBA" id="ARBA00023157"/>
    </source>
</evidence>
<keyword evidence="5" id="KW-0325">Glycoprotein</keyword>
<dbReference type="GO" id="GO:0008061">
    <property type="term" value="F:chitin binding"/>
    <property type="evidence" value="ECO:0007669"/>
    <property type="project" value="UniProtKB-KW"/>
</dbReference>